<comment type="miscellaneous">
    <text evidence="8">The reaction proceeds by a bi uni uni bi ping pong mechanism.</text>
</comment>
<keyword evidence="5 8" id="KW-0547">Nucleotide-binding</keyword>
<comment type="function">
    <text evidence="8">Catalyzes the condensation of pantoate with beta-alanine in an ATP-dependent reaction via a pantoyl-adenylate intermediate.</text>
</comment>
<reference evidence="9 10" key="1">
    <citation type="submission" date="2018-06" db="EMBL/GenBank/DDBJ databases">
        <title>Freshwater and sediment microbial communities from various areas in North America, analyzing microbe dynamics in response to fracking.</title>
        <authorList>
            <person name="Lamendella R."/>
        </authorList>
    </citation>
    <scope>NUCLEOTIDE SEQUENCE [LARGE SCALE GENOMIC DNA]</scope>
    <source>
        <strain evidence="9 10">3b_TX</strain>
    </source>
</reference>
<evidence type="ECO:0000256" key="1">
    <source>
        <dbReference type="ARBA" id="ARBA00004990"/>
    </source>
</evidence>
<dbReference type="RefSeq" id="WP_113902459.1">
    <property type="nucleotide sequence ID" value="NZ_QNSB01000001.1"/>
</dbReference>
<comment type="caution">
    <text evidence="9">The sequence shown here is derived from an EMBL/GenBank/DDBJ whole genome shotgun (WGS) entry which is preliminary data.</text>
</comment>
<feature type="binding site" evidence="8">
    <location>
        <position position="149"/>
    </location>
    <ligand>
        <name>(R)-pantoate</name>
        <dbReference type="ChEBI" id="CHEBI:15980"/>
    </ligand>
</feature>
<dbReference type="GO" id="GO:0004592">
    <property type="term" value="F:pantoate-beta-alanine ligase activity"/>
    <property type="evidence" value="ECO:0007669"/>
    <property type="project" value="UniProtKB-UniRule"/>
</dbReference>
<dbReference type="SUPFAM" id="SSF52374">
    <property type="entry name" value="Nucleotidylyl transferase"/>
    <property type="match status" value="1"/>
</dbReference>
<evidence type="ECO:0000256" key="4">
    <source>
        <dbReference type="ARBA" id="ARBA00022655"/>
    </source>
</evidence>
<dbReference type="InterPro" id="IPR003721">
    <property type="entry name" value="Pantoate_ligase"/>
</dbReference>
<evidence type="ECO:0000256" key="5">
    <source>
        <dbReference type="ARBA" id="ARBA00022741"/>
    </source>
</evidence>
<feature type="binding site" evidence="8">
    <location>
        <begin position="26"/>
        <end position="33"/>
    </location>
    <ligand>
        <name>ATP</name>
        <dbReference type="ChEBI" id="CHEBI:30616"/>
    </ligand>
</feature>
<keyword evidence="4 8" id="KW-0566">Pantothenate biosynthesis</keyword>
<dbReference type="AlphaFoldDB" id="A0A366IPU5"/>
<comment type="catalytic activity">
    <reaction evidence="7 8">
        <text>(R)-pantoate + beta-alanine + ATP = (R)-pantothenate + AMP + diphosphate + H(+)</text>
        <dbReference type="Rhea" id="RHEA:10912"/>
        <dbReference type="ChEBI" id="CHEBI:15378"/>
        <dbReference type="ChEBI" id="CHEBI:15980"/>
        <dbReference type="ChEBI" id="CHEBI:29032"/>
        <dbReference type="ChEBI" id="CHEBI:30616"/>
        <dbReference type="ChEBI" id="CHEBI:33019"/>
        <dbReference type="ChEBI" id="CHEBI:57966"/>
        <dbReference type="ChEBI" id="CHEBI:456215"/>
        <dbReference type="EC" id="6.3.2.1"/>
    </reaction>
</comment>
<keyword evidence="6 8" id="KW-0067">ATP-binding</keyword>
<dbReference type="EMBL" id="QNSB01000001">
    <property type="protein sequence ID" value="RBP74381.1"/>
    <property type="molecule type" value="Genomic_DNA"/>
</dbReference>
<evidence type="ECO:0000256" key="7">
    <source>
        <dbReference type="ARBA" id="ARBA00048258"/>
    </source>
</evidence>
<dbReference type="UniPathway" id="UPA00028">
    <property type="reaction ID" value="UER00005"/>
</dbReference>
<feature type="binding site" evidence="8">
    <location>
        <position position="172"/>
    </location>
    <ligand>
        <name>ATP</name>
        <dbReference type="ChEBI" id="CHEBI:30616"/>
    </ligand>
</feature>
<comment type="pathway">
    <text evidence="1 8">Cofactor biosynthesis; (R)-pantothenate biosynthesis; (R)-pantothenate from (R)-pantoate and beta-alanine: step 1/1.</text>
</comment>
<sequence length="294" mass="30971">MEVGGIEALRAWRAAQTGTVALVPTMGALHSGHQALMARARESADAVVTSIFVNPLQFGADEDFVRYPRPFDADLATCDQAGVDFVFAPALGEMYPSAPEVRVSAGRMGEVFEGASRPGHFDGVLTVVAKLFALTAPHRAVFGLKDIQQFFLVKRMIADLNLAVELIGLPVVRDADGLAMSSRNEYLDAADRRVALAIPRALRAAADAAGEGRRPEAIEAGTAAPRAVEAAARAVLEEAESAGGLELDYLALVVAETFRPCPPDFSGSALLLVSATVSGTRLIDNCALELGLRG</sequence>
<dbReference type="EC" id="6.3.2.1" evidence="8"/>
<feature type="binding site" evidence="8">
    <location>
        <position position="57"/>
    </location>
    <ligand>
        <name>beta-alanine</name>
        <dbReference type="ChEBI" id="CHEBI:57966"/>
    </ligand>
</feature>
<evidence type="ECO:0000256" key="2">
    <source>
        <dbReference type="ARBA" id="ARBA00009256"/>
    </source>
</evidence>
<keyword evidence="3 8" id="KW-0436">Ligase</keyword>
<proteinExistence type="inferred from homology"/>
<dbReference type="Gene3D" id="3.40.50.620">
    <property type="entry name" value="HUPs"/>
    <property type="match status" value="1"/>
</dbReference>
<evidence type="ECO:0000313" key="9">
    <source>
        <dbReference type="EMBL" id="RBP74381.1"/>
    </source>
</evidence>
<dbReference type="GO" id="GO:0005524">
    <property type="term" value="F:ATP binding"/>
    <property type="evidence" value="ECO:0007669"/>
    <property type="project" value="UniProtKB-KW"/>
</dbReference>
<dbReference type="InterPro" id="IPR014729">
    <property type="entry name" value="Rossmann-like_a/b/a_fold"/>
</dbReference>
<dbReference type="PANTHER" id="PTHR21299">
    <property type="entry name" value="CYTIDYLATE KINASE/PANTOATE-BETA-ALANINE LIGASE"/>
    <property type="match status" value="1"/>
</dbReference>
<feature type="binding site" evidence="8">
    <location>
        <begin position="143"/>
        <end position="146"/>
    </location>
    <ligand>
        <name>ATP</name>
        <dbReference type="ChEBI" id="CHEBI:30616"/>
    </ligand>
</feature>
<evidence type="ECO:0000256" key="6">
    <source>
        <dbReference type="ARBA" id="ARBA00022840"/>
    </source>
</evidence>
<keyword evidence="10" id="KW-1185">Reference proteome</keyword>
<comment type="subunit">
    <text evidence="8">Homodimer.</text>
</comment>
<comment type="subcellular location">
    <subcellularLocation>
        <location evidence="8">Cytoplasm</location>
    </subcellularLocation>
</comment>
<dbReference type="GO" id="GO:0015940">
    <property type="term" value="P:pantothenate biosynthetic process"/>
    <property type="evidence" value="ECO:0007669"/>
    <property type="project" value="UniProtKB-UniRule"/>
</dbReference>
<organism evidence="9 10">
    <name type="scientific">Brevibacterium celere</name>
    <dbReference type="NCBI Taxonomy" id="225845"/>
    <lineage>
        <taxon>Bacteria</taxon>
        <taxon>Bacillati</taxon>
        <taxon>Actinomycetota</taxon>
        <taxon>Actinomycetes</taxon>
        <taxon>Micrococcales</taxon>
        <taxon>Brevibacteriaceae</taxon>
        <taxon>Brevibacterium</taxon>
    </lineage>
</organism>
<dbReference type="GO" id="GO:0005829">
    <property type="term" value="C:cytosol"/>
    <property type="evidence" value="ECO:0007669"/>
    <property type="project" value="TreeGrafter"/>
</dbReference>
<accession>A0A366IPU5</accession>
<feature type="binding site" evidence="8">
    <location>
        <begin position="180"/>
        <end position="183"/>
    </location>
    <ligand>
        <name>ATP</name>
        <dbReference type="ChEBI" id="CHEBI:30616"/>
    </ligand>
</feature>
<dbReference type="InterPro" id="IPR042176">
    <property type="entry name" value="Pantoate_ligase_C"/>
</dbReference>
<keyword evidence="8" id="KW-0963">Cytoplasm</keyword>
<dbReference type="Pfam" id="PF02569">
    <property type="entry name" value="Pantoate_ligase"/>
    <property type="match status" value="1"/>
</dbReference>
<dbReference type="CDD" id="cd00560">
    <property type="entry name" value="PanC"/>
    <property type="match status" value="1"/>
</dbReference>
<feature type="active site" description="Proton donor" evidence="8">
    <location>
        <position position="33"/>
    </location>
</feature>
<comment type="similarity">
    <text evidence="2 8">Belongs to the pantothenate synthetase family.</text>
</comment>
<evidence type="ECO:0000313" key="10">
    <source>
        <dbReference type="Proteomes" id="UP000253509"/>
    </source>
</evidence>
<gene>
    <name evidence="8" type="primary">panC</name>
    <name evidence="9" type="ORF">DFO65_10199</name>
</gene>
<dbReference type="PANTHER" id="PTHR21299:SF1">
    <property type="entry name" value="PANTOATE--BETA-ALANINE LIGASE"/>
    <property type="match status" value="1"/>
</dbReference>
<evidence type="ECO:0000256" key="8">
    <source>
        <dbReference type="HAMAP-Rule" id="MF_00158"/>
    </source>
</evidence>
<dbReference type="Proteomes" id="UP000253509">
    <property type="component" value="Unassembled WGS sequence"/>
</dbReference>
<evidence type="ECO:0000256" key="3">
    <source>
        <dbReference type="ARBA" id="ARBA00022598"/>
    </source>
</evidence>
<protein>
    <recommendedName>
        <fullName evidence="8">Pantothenate synthetase</fullName>
        <shortName evidence="8">PS</shortName>
        <ecNumber evidence="8">6.3.2.1</ecNumber>
    </recommendedName>
    <alternativeName>
        <fullName evidence="8">Pantoate--beta-alanine ligase</fullName>
    </alternativeName>
    <alternativeName>
        <fullName evidence="8">Pantoate-activating enzyme</fullName>
    </alternativeName>
</protein>
<dbReference type="HAMAP" id="MF_00158">
    <property type="entry name" value="PanC"/>
    <property type="match status" value="1"/>
</dbReference>
<dbReference type="Gene3D" id="3.30.1300.10">
    <property type="entry name" value="Pantoate-beta-alanine ligase, C-terminal domain"/>
    <property type="match status" value="1"/>
</dbReference>
<name>A0A366IPU5_9MICO</name>
<dbReference type="NCBIfam" id="TIGR00018">
    <property type="entry name" value="panC"/>
    <property type="match status" value="1"/>
</dbReference>
<feature type="binding site" evidence="8">
    <location>
        <position position="57"/>
    </location>
    <ligand>
        <name>(R)-pantoate</name>
        <dbReference type="ChEBI" id="CHEBI:15980"/>
    </ligand>
</feature>